<reference evidence="3 4" key="1">
    <citation type="submission" date="2017-01" db="EMBL/GenBank/DDBJ databases">
        <title>A Red Light-Sensitive Sensory Rhodopsin I From Haloarcula taiwanensis, A New Haloarchaeon Isolated From Taiwan.</title>
        <authorList>
            <person name="Yang C.-S."/>
            <person name="Han Y.-A."/>
            <person name="Chen P.-C."/>
            <person name="Ng W.V."/>
            <person name="Chen T.-W."/>
        </authorList>
    </citation>
    <scope>NUCLEOTIDE SEQUENCE [LARGE SCALE GENOMIC DNA]</scope>
    <source>
        <strain evidence="3 4">Taiwanensis</strain>
    </source>
</reference>
<organism evidence="3 4">
    <name type="scientific">Haloarcula taiwanensis</name>
    <dbReference type="NCBI Taxonomy" id="1932004"/>
    <lineage>
        <taxon>Archaea</taxon>
        <taxon>Methanobacteriati</taxon>
        <taxon>Methanobacteriota</taxon>
        <taxon>Stenosarchaea group</taxon>
        <taxon>Halobacteria</taxon>
        <taxon>Halobacteriales</taxon>
        <taxon>Haloarculaceae</taxon>
        <taxon>Haloarcula</taxon>
    </lineage>
</organism>
<dbReference type="InterPro" id="IPR055813">
    <property type="entry name" value="DUF7389"/>
</dbReference>
<keyword evidence="4" id="KW-1185">Reference proteome</keyword>
<name>A0A2H4ZVF0_9EURY</name>
<feature type="domain" description="DUF7389" evidence="2">
    <location>
        <begin position="6"/>
        <end position="59"/>
    </location>
</feature>
<accession>A0A2H4ZVF0</accession>
<dbReference type="OrthoDB" id="267168at2157"/>
<dbReference type="Proteomes" id="UP000242917">
    <property type="component" value="Chromosome I"/>
</dbReference>
<dbReference type="AlphaFoldDB" id="A0A2H4ZVF0"/>
<dbReference type="EMBL" id="CP019154">
    <property type="protein sequence ID" value="AUG46432.1"/>
    <property type="molecule type" value="Genomic_DNA"/>
</dbReference>
<evidence type="ECO:0000313" key="4">
    <source>
        <dbReference type="Proteomes" id="UP000242917"/>
    </source>
</evidence>
<gene>
    <name evidence="3" type="ORF">BVU17_02430</name>
</gene>
<proteinExistence type="predicted"/>
<evidence type="ECO:0000313" key="3">
    <source>
        <dbReference type="EMBL" id="AUG46432.1"/>
    </source>
</evidence>
<dbReference type="Pfam" id="PF24115">
    <property type="entry name" value="DUF7389"/>
    <property type="match status" value="1"/>
</dbReference>
<dbReference type="KEGG" id="hta:BVU17_02430"/>
<protein>
    <recommendedName>
        <fullName evidence="2">DUF7389 domain-containing protein</fullName>
    </recommendedName>
</protein>
<feature type="region of interest" description="Disordered" evidence="1">
    <location>
        <begin position="1"/>
        <end position="26"/>
    </location>
</feature>
<evidence type="ECO:0000256" key="1">
    <source>
        <dbReference type="SAM" id="MobiDB-lite"/>
    </source>
</evidence>
<evidence type="ECO:0000259" key="2">
    <source>
        <dbReference type="Pfam" id="PF24115"/>
    </source>
</evidence>
<sequence length="76" mass="8744">MTDAYSLTVELTRGGDSNNRDKMKAKVSADSVEELREKVEAVRSEMQEWADDFRNIQPQVRRQLPDDQSELSELEA</sequence>